<evidence type="ECO:0000313" key="3">
    <source>
        <dbReference type="WBParaSite" id="scaffold279_cov300.g655"/>
    </source>
</evidence>
<feature type="compositionally biased region" description="Polar residues" evidence="1">
    <location>
        <begin position="167"/>
        <end position="192"/>
    </location>
</feature>
<dbReference type="Proteomes" id="UP000887561">
    <property type="component" value="Unplaced"/>
</dbReference>
<sequence>MLETDAMNITLPNSTSKFKLDGVNAERLNQIDNTSITESIYTIRFLLAKLLNQLLELNRNGRLPIEDYFECEFFNDDDIVKPPCSGQIHDTVLSKSSSNKLEHLFLYIESVPPQNPSKYEKKNIFGSNDKIFQNEQKNVSGCNTNNSILKETINGLLAGIFCEHMPKSNSNHPGGQNDHSISVQNPRQMQANEKQKDETSMKAPEHNLLIGEFSLDKSVIDGNKGKKLMIVLNENNGTEVKKTVITVEPLISAQISFEVNELKVDNLRYDDYNNQIMDIEIKGIYTSLLTNPENPNKLTRFICFLNPTGPRKILKTERHRKVNFTDSTSLKANKQEAKMEYSHIEICLKFENPGNYFVIVQDNEVCRFQFYVKIKKANEERCVSKMFKKMNDLEKYLLESLRKFISIGIIKTELNDNEDGQITVNNDESLENNPELTLVASITPFLTLGNYEFYLDEEGVTKERMKIVDSKKKWQF</sequence>
<evidence type="ECO:0000256" key="1">
    <source>
        <dbReference type="SAM" id="MobiDB-lite"/>
    </source>
</evidence>
<keyword evidence="2" id="KW-1185">Reference proteome</keyword>
<feature type="region of interest" description="Disordered" evidence="1">
    <location>
        <begin position="167"/>
        <end position="201"/>
    </location>
</feature>
<accession>A0A915M5G8</accession>
<name>A0A915M5G8_MELJA</name>
<dbReference type="AlphaFoldDB" id="A0A915M5G8"/>
<dbReference type="WBParaSite" id="scaffold279_cov300.g655">
    <property type="protein sequence ID" value="scaffold279_cov300.g655"/>
    <property type="gene ID" value="scaffold279_cov300.g655"/>
</dbReference>
<organism evidence="2 3">
    <name type="scientific">Meloidogyne javanica</name>
    <name type="common">Root-knot nematode worm</name>
    <dbReference type="NCBI Taxonomy" id="6303"/>
    <lineage>
        <taxon>Eukaryota</taxon>
        <taxon>Metazoa</taxon>
        <taxon>Ecdysozoa</taxon>
        <taxon>Nematoda</taxon>
        <taxon>Chromadorea</taxon>
        <taxon>Rhabditida</taxon>
        <taxon>Tylenchina</taxon>
        <taxon>Tylenchomorpha</taxon>
        <taxon>Tylenchoidea</taxon>
        <taxon>Meloidogynidae</taxon>
        <taxon>Meloidogyninae</taxon>
        <taxon>Meloidogyne</taxon>
        <taxon>Meloidogyne incognita group</taxon>
    </lineage>
</organism>
<proteinExistence type="predicted"/>
<evidence type="ECO:0000313" key="2">
    <source>
        <dbReference type="Proteomes" id="UP000887561"/>
    </source>
</evidence>
<protein>
    <submittedName>
        <fullName evidence="3">Uncharacterized protein</fullName>
    </submittedName>
</protein>
<reference evidence="3" key="1">
    <citation type="submission" date="2022-11" db="UniProtKB">
        <authorList>
            <consortium name="WormBaseParasite"/>
        </authorList>
    </citation>
    <scope>IDENTIFICATION</scope>
</reference>